<gene>
    <name evidence="2" type="ORF">K8V23_05930</name>
</gene>
<dbReference type="InterPro" id="IPR050077">
    <property type="entry name" value="LexA_repressor"/>
</dbReference>
<evidence type="ECO:0000259" key="1">
    <source>
        <dbReference type="PROSITE" id="PS50943"/>
    </source>
</evidence>
<dbReference type="InterPro" id="IPR001387">
    <property type="entry name" value="Cro/C1-type_HTH"/>
</dbReference>
<name>A0A921FIX7_9LACO</name>
<reference evidence="2" key="1">
    <citation type="journal article" date="2021" name="PeerJ">
        <title>Extensive microbial diversity within the chicken gut microbiome revealed by metagenomics and culture.</title>
        <authorList>
            <person name="Gilroy R."/>
            <person name="Ravi A."/>
            <person name="Getino M."/>
            <person name="Pursley I."/>
            <person name="Horton D.L."/>
            <person name="Alikhan N.F."/>
            <person name="Baker D."/>
            <person name="Gharbi K."/>
            <person name="Hall N."/>
            <person name="Watson M."/>
            <person name="Adriaenssens E.M."/>
            <person name="Foster-Nyarko E."/>
            <person name="Jarju S."/>
            <person name="Secka A."/>
            <person name="Antonio M."/>
            <person name="Oren A."/>
            <person name="Chaudhuri R.R."/>
            <person name="La Ragione R."/>
            <person name="Hildebrand F."/>
            <person name="Pallen M.J."/>
        </authorList>
    </citation>
    <scope>NUCLEOTIDE SEQUENCE</scope>
    <source>
        <strain evidence="2">CHK194-22301</strain>
    </source>
</reference>
<dbReference type="InterPro" id="IPR015927">
    <property type="entry name" value="Peptidase_S24_S26A/B/C"/>
</dbReference>
<dbReference type="Gene3D" id="2.10.109.10">
    <property type="entry name" value="Umud Fragment, subunit A"/>
    <property type="match status" value="1"/>
</dbReference>
<sequence>MFGKKLREIRKQHHLTMDELANELNRKFNTKISKSMISRWETGQTDPSITNVKYLMQLFNVGYSYFIDDNPDKAPTNIQPISRNVIKVPIIGSIAMGTPILAEQNIDGYDAIELNYNIPADELFELECKGHSMEPTIPDGAIGLFEKTEEVEDGEIAAVQVDHDEEATLKRVEHSGNHILLRPDNPIYPTYILDENHPGRIIGKLLEYRVRIHK</sequence>
<dbReference type="PROSITE" id="PS50943">
    <property type="entry name" value="HTH_CROC1"/>
    <property type="match status" value="1"/>
</dbReference>
<proteinExistence type="predicted"/>
<comment type="caution">
    <text evidence="2">The sequence shown here is derived from an EMBL/GenBank/DDBJ whole genome shotgun (WGS) entry which is preliminary data.</text>
</comment>
<reference evidence="2" key="2">
    <citation type="submission" date="2021-09" db="EMBL/GenBank/DDBJ databases">
        <authorList>
            <person name="Gilroy R."/>
        </authorList>
    </citation>
    <scope>NUCLEOTIDE SEQUENCE</scope>
    <source>
        <strain evidence="2">CHK194-22301</strain>
    </source>
</reference>
<dbReference type="CDD" id="cd00093">
    <property type="entry name" value="HTH_XRE"/>
    <property type="match status" value="1"/>
</dbReference>
<dbReference type="Gene3D" id="1.10.260.40">
    <property type="entry name" value="lambda repressor-like DNA-binding domains"/>
    <property type="match status" value="1"/>
</dbReference>
<dbReference type="InterPro" id="IPR036286">
    <property type="entry name" value="LexA/Signal_pep-like_sf"/>
</dbReference>
<dbReference type="SUPFAM" id="SSF47413">
    <property type="entry name" value="lambda repressor-like DNA-binding domains"/>
    <property type="match status" value="1"/>
</dbReference>
<dbReference type="PANTHER" id="PTHR33516:SF2">
    <property type="entry name" value="LEXA REPRESSOR-RELATED"/>
    <property type="match status" value="1"/>
</dbReference>
<dbReference type="InterPro" id="IPR039418">
    <property type="entry name" value="LexA-like"/>
</dbReference>
<dbReference type="InterPro" id="IPR010982">
    <property type="entry name" value="Lambda_DNA-bd_dom_sf"/>
</dbReference>
<dbReference type="CDD" id="cd06529">
    <property type="entry name" value="S24_LexA-like"/>
    <property type="match status" value="1"/>
</dbReference>
<dbReference type="Pfam" id="PF01381">
    <property type="entry name" value="HTH_3"/>
    <property type="match status" value="1"/>
</dbReference>
<accession>A0A921FIX7</accession>
<organism evidence="2 3">
    <name type="scientific">Lactobacillus crispatus</name>
    <dbReference type="NCBI Taxonomy" id="47770"/>
    <lineage>
        <taxon>Bacteria</taxon>
        <taxon>Bacillati</taxon>
        <taxon>Bacillota</taxon>
        <taxon>Bacilli</taxon>
        <taxon>Lactobacillales</taxon>
        <taxon>Lactobacillaceae</taxon>
        <taxon>Lactobacillus</taxon>
    </lineage>
</organism>
<dbReference type="Proteomes" id="UP000784793">
    <property type="component" value="Unassembled WGS sequence"/>
</dbReference>
<dbReference type="AlphaFoldDB" id="A0A921FIX7"/>
<dbReference type="EMBL" id="DYXB01000092">
    <property type="protein sequence ID" value="HJF10309.1"/>
    <property type="molecule type" value="Genomic_DNA"/>
</dbReference>
<dbReference type="GO" id="GO:0003677">
    <property type="term" value="F:DNA binding"/>
    <property type="evidence" value="ECO:0007669"/>
    <property type="project" value="InterPro"/>
</dbReference>
<protein>
    <submittedName>
        <fullName evidence="2">XRE family transcriptional regulator</fullName>
    </submittedName>
</protein>
<dbReference type="SUPFAM" id="SSF51306">
    <property type="entry name" value="LexA/Signal peptidase"/>
    <property type="match status" value="1"/>
</dbReference>
<evidence type="ECO:0000313" key="2">
    <source>
        <dbReference type="EMBL" id="HJF10309.1"/>
    </source>
</evidence>
<dbReference type="Pfam" id="PF00717">
    <property type="entry name" value="Peptidase_S24"/>
    <property type="match status" value="1"/>
</dbReference>
<evidence type="ECO:0000313" key="3">
    <source>
        <dbReference type="Proteomes" id="UP000784793"/>
    </source>
</evidence>
<feature type="domain" description="HTH cro/C1-type" evidence="1">
    <location>
        <begin position="6"/>
        <end position="66"/>
    </location>
</feature>
<dbReference type="SMART" id="SM00530">
    <property type="entry name" value="HTH_XRE"/>
    <property type="match status" value="1"/>
</dbReference>
<dbReference type="PANTHER" id="PTHR33516">
    <property type="entry name" value="LEXA REPRESSOR"/>
    <property type="match status" value="1"/>
</dbReference>